<feature type="region of interest" description="Disordered" evidence="7">
    <location>
        <begin position="1"/>
        <end position="30"/>
    </location>
</feature>
<dbReference type="PANTHER" id="PTHR43867:SF2">
    <property type="entry name" value="CELLULOSE SYNTHASE CATALYTIC SUBUNIT A [UDP-FORMING]"/>
    <property type="match status" value="1"/>
</dbReference>
<reference evidence="10 11" key="1">
    <citation type="submission" date="2019-11" db="EMBL/GenBank/DDBJ databases">
        <title>Acidiferrimicrobium australis gen. nov., sp. nov., an acidophilic and obligately heterotrophic, member of the Actinobacteria that catalyses dissimilatory oxido- reduction of iron isolated from metal-rich acidic water in Chile.</title>
        <authorList>
            <person name="Gonzalez D."/>
            <person name="Huber K."/>
            <person name="Hedrich S."/>
            <person name="Rojas-Villalobos C."/>
            <person name="Quatrini R."/>
            <person name="Dinamarca M.A."/>
            <person name="Schwarz A."/>
            <person name="Canales C."/>
            <person name="Nancucheo I."/>
        </authorList>
    </citation>
    <scope>NUCLEOTIDE SEQUENCE [LARGE SCALE GENOMIC DNA]</scope>
    <source>
        <strain evidence="10 11">USS-CCA1</strain>
    </source>
</reference>
<dbReference type="SUPFAM" id="SSF53448">
    <property type="entry name" value="Nucleotide-diphospho-sugar transferases"/>
    <property type="match status" value="1"/>
</dbReference>
<feature type="transmembrane region" description="Helical" evidence="8">
    <location>
        <begin position="646"/>
        <end position="665"/>
    </location>
</feature>
<dbReference type="InterPro" id="IPR050321">
    <property type="entry name" value="Glycosyltr_2/OpgH_subfam"/>
</dbReference>
<feature type="transmembrane region" description="Helical" evidence="8">
    <location>
        <begin position="43"/>
        <end position="66"/>
    </location>
</feature>
<dbReference type="SMART" id="SM00052">
    <property type="entry name" value="EAL"/>
    <property type="match status" value="1"/>
</dbReference>
<dbReference type="Proteomes" id="UP000437736">
    <property type="component" value="Unassembled WGS sequence"/>
</dbReference>
<evidence type="ECO:0000259" key="9">
    <source>
        <dbReference type="PROSITE" id="PS50883"/>
    </source>
</evidence>
<sequence length="1007" mass="109288">MQPRGSATEPSERPRRRQLGADRRPGPVATPTVTEGRIAVGRLAIVVTVGAWFAYFVSWLIGEFIAPHGVSARYKVEAVVYLLVVTFLTLSALAYLACRLGYFYRARGHRRVPRAALDEFFSHTDPTVTVLVPSYKEDRRVIRTTLLSAALQEYPHLRIVLLIDDPPDPLGEADRASLAAARALPGQIQELLAEPAGRFARALDAFEARPGGGGRPREDLEELAGNYEWAVQWLEQQSAAEEVLDHADRFFVQEVLGGLAADFTLMATALRAAADDGAVLGPERLRQLYRRLVWTFRAELSSFERKRYASLSHDANKAMNLNSYIGLMGGAHHDVQTLQGRVLLPATTGTADLQVPDPDFVLTLDADSLLMPEYCLRMVHLLEQSEHARVAVAQTPYSSYPGAETRIERLAGATTDLQYQQHQGLCHYDATFWVGANAVLRKRALDEICESRYEGNWEIRRYIQDRTVIEDTESTLDLARHGWRLVNFPERLAYSATPPDFGALCIQRRRWANGGLLILGKLRRYRRERKRLGLNVPLGEALLRANYLASITWSSLSLVLLLGYPFRNQLVSPLLGLIALPYFAAMASDLHSCGYKRTDVLRVYGFNLILLPVNLVGVFDSVVQWLTGDKSVFGRTPKVRDRTVPSLMFVVAPWLIFGLAGYTLWRDVIGDRVVNGVYAGLNTALTAYALAAFIGLGDTLRDLWAHLRAWLYRPVRAPQPEPATAAAVVASPPAVDWASVLHFGGSPAPGLFGGSPAAPAAPVATAQDQDAPRPGRLRPSGFRTVFQPVVDLHTGAVVGHEALTRFDDGIGPADRLAQAAAMGAGIELEVLLARAGVAAAASLPGTAWVSLNVSPALVRAGLALSHVVAGASRPVVLELDHRAIGSEEELLELLALLPVGATLALSGIVPAYDTLHLLGELGAEFGKLDAGWVRGLPGDAARQALVKALVDVAGNAGCSLVAEGIETRAERECLEQLGVPLGQGFLLGRPTASPDGRPYAGQPARAG</sequence>
<evidence type="ECO:0000256" key="1">
    <source>
        <dbReference type="ARBA" id="ARBA00004141"/>
    </source>
</evidence>
<dbReference type="PANTHER" id="PTHR43867">
    <property type="entry name" value="CELLULOSE SYNTHASE CATALYTIC SUBUNIT A [UDP-FORMING]"/>
    <property type="match status" value="1"/>
</dbReference>
<keyword evidence="5 8" id="KW-1133">Transmembrane helix</keyword>
<comment type="caution">
    <text evidence="10">The sequence shown here is derived from an EMBL/GenBank/DDBJ whole genome shotgun (WGS) entry which is preliminary data.</text>
</comment>
<evidence type="ECO:0000256" key="7">
    <source>
        <dbReference type="SAM" id="MobiDB-lite"/>
    </source>
</evidence>
<dbReference type="InterPro" id="IPR035919">
    <property type="entry name" value="EAL_sf"/>
</dbReference>
<dbReference type="PROSITE" id="PS50883">
    <property type="entry name" value="EAL"/>
    <property type="match status" value="1"/>
</dbReference>
<evidence type="ECO:0000256" key="8">
    <source>
        <dbReference type="SAM" id="Phobius"/>
    </source>
</evidence>
<keyword evidence="6 8" id="KW-0472">Membrane</keyword>
<evidence type="ECO:0000256" key="3">
    <source>
        <dbReference type="ARBA" id="ARBA00022679"/>
    </source>
</evidence>
<evidence type="ECO:0000313" key="10">
    <source>
        <dbReference type="EMBL" id="MST31289.1"/>
    </source>
</evidence>
<feature type="transmembrane region" description="Helical" evidence="8">
    <location>
        <begin position="603"/>
        <end position="626"/>
    </location>
</feature>
<keyword evidence="4 8" id="KW-0812">Transmembrane</keyword>
<keyword evidence="2" id="KW-0328">Glycosyltransferase</keyword>
<evidence type="ECO:0000256" key="2">
    <source>
        <dbReference type="ARBA" id="ARBA00022676"/>
    </source>
</evidence>
<feature type="domain" description="EAL" evidence="9">
    <location>
        <begin position="765"/>
        <end position="1004"/>
    </location>
</feature>
<protein>
    <submittedName>
        <fullName evidence="10">EAL domain-containing protein</fullName>
    </submittedName>
</protein>
<dbReference type="Pfam" id="PF13632">
    <property type="entry name" value="Glyco_trans_2_3"/>
    <property type="match status" value="1"/>
</dbReference>
<proteinExistence type="predicted"/>
<feature type="transmembrane region" description="Helical" evidence="8">
    <location>
        <begin position="570"/>
        <end position="591"/>
    </location>
</feature>
<name>A0ABW9QNE7_9ACTN</name>
<organism evidence="10 11">
    <name type="scientific">Acidiferrimicrobium australe</name>
    <dbReference type="NCBI Taxonomy" id="2664430"/>
    <lineage>
        <taxon>Bacteria</taxon>
        <taxon>Bacillati</taxon>
        <taxon>Actinomycetota</taxon>
        <taxon>Acidimicrobiia</taxon>
        <taxon>Acidimicrobiales</taxon>
        <taxon>Acidimicrobiaceae</taxon>
        <taxon>Acidiferrimicrobium</taxon>
    </lineage>
</organism>
<evidence type="ECO:0000256" key="5">
    <source>
        <dbReference type="ARBA" id="ARBA00022989"/>
    </source>
</evidence>
<dbReference type="Pfam" id="PF00563">
    <property type="entry name" value="EAL"/>
    <property type="match status" value="1"/>
</dbReference>
<dbReference type="CDD" id="cd01948">
    <property type="entry name" value="EAL"/>
    <property type="match status" value="1"/>
</dbReference>
<dbReference type="EMBL" id="WJHE01000031">
    <property type="protein sequence ID" value="MST31289.1"/>
    <property type="molecule type" value="Genomic_DNA"/>
</dbReference>
<keyword evidence="11" id="KW-1185">Reference proteome</keyword>
<evidence type="ECO:0000256" key="6">
    <source>
        <dbReference type="ARBA" id="ARBA00023136"/>
    </source>
</evidence>
<dbReference type="InterPro" id="IPR001633">
    <property type="entry name" value="EAL_dom"/>
</dbReference>
<evidence type="ECO:0000256" key="4">
    <source>
        <dbReference type="ARBA" id="ARBA00022692"/>
    </source>
</evidence>
<dbReference type="Gene3D" id="3.90.550.10">
    <property type="entry name" value="Spore Coat Polysaccharide Biosynthesis Protein SpsA, Chain A"/>
    <property type="match status" value="2"/>
</dbReference>
<dbReference type="SUPFAM" id="SSF141868">
    <property type="entry name" value="EAL domain-like"/>
    <property type="match status" value="1"/>
</dbReference>
<dbReference type="Gene3D" id="3.20.20.450">
    <property type="entry name" value="EAL domain"/>
    <property type="match status" value="1"/>
</dbReference>
<dbReference type="InterPro" id="IPR029044">
    <property type="entry name" value="Nucleotide-diphossugar_trans"/>
</dbReference>
<keyword evidence="3" id="KW-0808">Transferase</keyword>
<feature type="transmembrane region" description="Helical" evidence="8">
    <location>
        <begin position="78"/>
        <end position="104"/>
    </location>
</feature>
<accession>A0ABW9QNE7</accession>
<evidence type="ECO:0000313" key="11">
    <source>
        <dbReference type="Proteomes" id="UP000437736"/>
    </source>
</evidence>
<gene>
    <name evidence="10" type="ORF">GHK86_00895</name>
</gene>
<comment type="subcellular location">
    <subcellularLocation>
        <location evidence="1">Membrane</location>
        <topology evidence="1">Multi-pass membrane protein</topology>
    </subcellularLocation>
</comment>
<feature type="transmembrane region" description="Helical" evidence="8">
    <location>
        <begin position="677"/>
        <end position="696"/>
    </location>
</feature>
<dbReference type="InterPro" id="IPR001173">
    <property type="entry name" value="Glyco_trans_2-like"/>
</dbReference>